<dbReference type="GO" id="GO:0016857">
    <property type="term" value="F:racemase and epimerase activity, acting on carbohydrates and derivatives"/>
    <property type="evidence" value="ECO:0007669"/>
    <property type="project" value="InterPro"/>
</dbReference>
<dbReference type="InterPro" id="IPR008000">
    <property type="entry name" value="Rham/fucose_mutarotase"/>
</dbReference>
<evidence type="ECO:0000313" key="2">
    <source>
        <dbReference type="Proteomes" id="UP000199034"/>
    </source>
</evidence>
<proteinExistence type="predicted"/>
<dbReference type="AlphaFoldDB" id="A0A1G6TR51"/>
<dbReference type="PANTHER" id="PTHR34389:SF2">
    <property type="entry name" value="L-RHAMNOSE MUTAROTASE"/>
    <property type="match status" value="1"/>
</dbReference>
<evidence type="ECO:0000313" key="1">
    <source>
        <dbReference type="EMBL" id="SDD30867.1"/>
    </source>
</evidence>
<dbReference type="RefSeq" id="WP_090857051.1">
    <property type="nucleotide sequence ID" value="NZ_FMZM01000007.1"/>
</dbReference>
<sequence length="111" mass="12976">MTERHGLVVDVVPERREEYLRLHAAVWPQVEQTLRDCHVTNYSIFAIDDTLFAYYEYVGTDHAADMARIAEDPVTREWWTHTDPCQTPFNPGRDPAATGWREATEVWHLHP</sequence>
<dbReference type="OrthoDB" id="9799608at2"/>
<dbReference type="Proteomes" id="UP000199034">
    <property type="component" value="Unassembled WGS sequence"/>
</dbReference>
<dbReference type="EMBL" id="FMZM01000007">
    <property type="protein sequence ID" value="SDD30867.1"/>
    <property type="molecule type" value="Genomic_DNA"/>
</dbReference>
<reference evidence="1 2" key="1">
    <citation type="submission" date="2016-10" db="EMBL/GenBank/DDBJ databases">
        <authorList>
            <person name="de Groot N.N."/>
        </authorList>
    </citation>
    <scope>NUCLEOTIDE SEQUENCE [LARGE SCALE GENOMIC DNA]</scope>
    <source>
        <strain evidence="1 2">CGMCC 4.6858</strain>
    </source>
</reference>
<protein>
    <submittedName>
        <fullName evidence="1">L-rhamnose mutarotase</fullName>
    </submittedName>
</protein>
<dbReference type="Pfam" id="PF05336">
    <property type="entry name" value="rhaM"/>
    <property type="match status" value="1"/>
</dbReference>
<dbReference type="PANTHER" id="PTHR34389">
    <property type="entry name" value="L-RHAMNOSE MUTAROTASE"/>
    <property type="match status" value="1"/>
</dbReference>
<dbReference type="Gene3D" id="3.30.70.100">
    <property type="match status" value="1"/>
</dbReference>
<keyword evidence="2" id="KW-1185">Reference proteome</keyword>
<accession>A0A1G6TR51</accession>
<dbReference type="InterPro" id="IPR011008">
    <property type="entry name" value="Dimeric_a/b-barrel"/>
</dbReference>
<dbReference type="SUPFAM" id="SSF54909">
    <property type="entry name" value="Dimeric alpha+beta barrel"/>
    <property type="match status" value="1"/>
</dbReference>
<organism evidence="1 2">
    <name type="scientific">Nocardioides lianchengensis</name>
    <dbReference type="NCBI Taxonomy" id="1045774"/>
    <lineage>
        <taxon>Bacteria</taxon>
        <taxon>Bacillati</taxon>
        <taxon>Actinomycetota</taxon>
        <taxon>Actinomycetes</taxon>
        <taxon>Propionibacteriales</taxon>
        <taxon>Nocardioidaceae</taxon>
        <taxon>Nocardioides</taxon>
    </lineage>
</organism>
<dbReference type="STRING" id="1045774.SAMN05421872_107144"/>
<gene>
    <name evidence="1" type="ORF">SAMN05421872_107144</name>
</gene>
<name>A0A1G6TR51_9ACTN</name>